<organism evidence="2 3">
    <name type="scientific">Periophthalmus magnuspinnatus</name>
    <dbReference type="NCBI Taxonomy" id="409849"/>
    <lineage>
        <taxon>Eukaryota</taxon>
        <taxon>Metazoa</taxon>
        <taxon>Chordata</taxon>
        <taxon>Craniata</taxon>
        <taxon>Vertebrata</taxon>
        <taxon>Euteleostomi</taxon>
        <taxon>Actinopterygii</taxon>
        <taxon>Neopterygii</taxon>
        <taxon>Teleostei</taxon>
        <taxon>Neoteleostei</taxon>
        <taxon>Acanthomorphata</taxon>
        <taxon>Gobiaria</taxon>
        <taxon>Gobiiformes</taxon>
        <taxon>Gobioidei</taxon>
        <taxon>Gobiidae</taxon>
        <taxon>Oxudercinae</taxon>
        <taxon>Periophthalmus</taxon>
    </lineage>
</organism>
<dbReference type="Proteomes" id="UP000261520">
    <property type="component" value="Unplaced"/>
</dbReference>
<dbReference type="InterPro" id="IPR000477">
    <property type="entry name" value="RT_dom"/>
</dbReference>
<dbReference type="AlphaFoldDB" id="A0A3B3ZBG8"/>
<proteinExistence type="predicted"/>
<dbReference type="SUPFAM" id="SSF56672">
    <property type="entry name" value="DNA/RNA polymerases"/>
    <property type="match status" value="1"/>
</dbReference>
<evidence type="ECO:0000313" key="3">
    <source>
        <dbReference type="Proteomes" id="UP000261520"/>
    </source>
</evidence>
<dbReference type="Ensembl" id="ENSPMGT00000002039.1">
    <property type="protein sequence ID" value="ENSPMGP00000001912.1"/>
    <property type="gene ID" value="ENSPMGG00000001725.1"/>
</dbReference>
<dbReference type="PANTHER" id="PTHR33332">
    <property type="entry name" value="REVERSE TRANSCRIPTASE DOMAIN-CONTAINING PROTEIN"/>
    <property type="match status" value="1"/>
</dbReference>
<dbReference type="PROSITE" id="PS50878">
    <property type="entry name" value="RT_POL"/>
    <property type="match status" value="1"/>
</dbReference>
<reference evidence="2" key="1">
    <citation type="submission" date="2025-08" db="UniProtKB">
        <authorList>
            <consortium name="Ensembl"/>
        </authorList>
    </citation>
    <scope>IDENTIFICATION</scope>
</reference>
<accession>A0A3B3ZBG8</accession>
<reference evidence="2" key="2">
    <citation type="submission" date="2025-09" db="UniProtKB">
        <authorList>
            <consortium name="Ensembl"/>
        </authorList>
    </citation>
    <scope>IDENTIFICATION</scope>
</reference>
<evidence type="ECO:0000313" key="2">
    <source>
        <dbReference type="Ensembl" id="ENSPMGP00000001912.1"/>
    </source>
</evidence>
<dbReference type="InterPro" id="IPR043502">
    <property type="entry name" value="DNA/RNA_pol_sf"/>
</dbReference>
<evidence type="ECO:0000259" key="1">
    <source>
        <dbReference type="PROSITE" id="PS50878"/>
    </source>
</evidence>
<protein>
    <recommendedName>
        <fullName evidence="1">Reverse transcriptase domain-containing protein</fullName>
    </recommendedName>
</protein>
<dbReference type="STRING" id="409849.ENSPMGP00000001912"/>
<name>A0A3B3ZBG8_9GOBI</name>
<dbReference type="Pfam" id="PF00078">
    <property type="entry name" value="RVT_1"/>
    <property type="match status" value="1"/>
</dbReference>
<feature type="domain" description="Reverse transcriptase" evidence="1">
    <location>
        <begin position="1"/>
        <end position="162"/>
    </location>
</feature>
<keyword evidence="3" id="KW-1185">Reference proteome</keyword>
<sequence>LIKLDKNNYVGAVFLDLRKAFDVVNHTVLLSKLYYFNFSDSAIKWMASYLSNRKQCTVVNGVKSSFVDCPLGVPQGSILGPILFSLFINDLPDVCEDVDIQLYADDAVIYTSAKSPEEAAQTLSSALRHIQSWLTRSCLLLNTQKTVFVLMQNVLSFKGCVQWNSLPTFVREAPTFTTFKRYLKEWLRSTQTCEHNS</sequence>